<sequence length="43" mass="4669">MTASVDKNRRRLSSCERRAAKSIQAQTGKTPALAGIARCCSFK</sequence>
<evidence type="ECO:0000313" key="3">
    <source>
        <dbReference type="Proteomes" id="UP000018144"/>
    </source>
</evidence>
<protein>
    <submittedName>
        <fullName evidence="2">Uncharacterized protein</fullName>
    </submittedName>
</protein>
<gene>
    <name evidence="2" type="ORF">PCON_09572</name>
</gene>
<dbReference type="AlphaFoldDB" id="U4L2B8"/>
<evidence type="ECO:0000313" key="2">
    <source>
        <dbReference type="EMBL" id="CCX09979.1"/>
    </source>
</evidence>
<feature type="region of interest" description="Disordered" evidence="1">
    <location>
        <begin position="1"/>
        <end position="21"/>
    </location>
</feature>
<proteinExistence type="predicted"/>
<keyword evidence="3" id="KW-1185">Reference proteome</keyword>
<reference evidence="2 3" key="1">
    <citation type="journal article" date="2013" name="PLoS Genet.">
        <title>The genome and development-dependent transcriptomes of Pyronema confluens: a window into fungal evolution.</title>
        <authorList>
            <person name="Traeger S."/>
            <person name="Altegoer F."/>
            <person name="Freitag M."/>
            <person name="Gabaldon T."/>
            <person name="Kempken F."/>
            <person name="Kumar A."/>
            <person name="Marcet-Houben M."/>
            <person name="Poggeler S."/>
            <person name="Stajich J.E."/>
            <person name="Nowrousian M."/>
        </authorList>
    </citation>
    <scope>NUCLEOTIDE SEQUENCE [LARGE SCALE GENOMIC DNA]</scope>
    <source>
        <strain evidence="3">CBS 100304</strain>
        <tissue evidence="2">Vegetative mycelium</tissue>
    </source>
</reference>
<dbReference type="EMBL" id="HF935501">
    <property type="protein sequence ID" value="CCX09979.1"/>
    <property type="molecule type" value="Genomic_DNA"/>
</dbReference>
<organism evidence="2 3">
    <name type="scientific">Pyronema omphalodes (strain CBS 100304)</name>
    <name type="common">Pyronema confluens</name>
    <dbReference type="NCBI Taxonomy" id="1076935"/>
    <lineage>
        <taxon>Eukaryota</taxon>
        <taxon>Fungi</taxon>
        <taxon>Dikarya</taxon>
        <taxon>Ascomycota</taxon>
        <taxon>Pezizomycotina</taxon>
        <taxon>Pezizomycetes</taxon>
        <taxon>Pezizales</taxon>
        <taxon>Pyronemataceae</taxon>
        <taxon>Pyronema</taxon>
    </lineage>
</organism>
<accession>U4L2B8</accession>
<name>U4L2B8_PYROM</name>
<dbReference type="Proteomes" id="UP000018144">
    <property type="component" value="Unassembled WGS sequence"/>
</dbReference>
<evidence type="ECO:0000256" key="1">
    <source>
        <dbReference type="SAM" id="MobiDB-lite"/>
    </source>
</evidence>